<dbReference type="OrthoDB" id="431212at2759"/>
<keyword evidence="2" id="KW-0813">Transport</keyword>
<dbReference type="GO" id="GO:0015853">
    <property type="term" value="P:adenine transport"/>
    <property type="evidence" value="ECO:0007669"/>
    <property type="project" value="TreeGrafter"/>
</dbReference>
<dbReference type="EMBL" id="DF973290">
    <property type="protein sequence ID" value="GAU24461.1"/>
    <property type="molecule type" value="Genomic_DNA"/>
</dbReference>
<keyword evidence="4" id="KW-1185">Reference proteome</keyword>
<name>A0A2Z6LXY3_TRISU</name>
<gene>
    <name evidence="3" type="ORF">TSUD_319380</name>
</gene>
<proteinExistence type="predicted"/>
<evidence type="ECO:0000313" key="4">
    <source>
        <dbReference type="Proteomes" id="UP000242715"/>
    </source>
</evidence>
<organism evidence="3 4">
    <name type="scientific">Trifolium subterraneum</name>
    <name type="common">Subterranean clover</name>
    <dbReference type="NCBI Taxonomy" id="3900"/>
    <lineage>
        <taxon>Eukaryota</taxon>
        <taxon>Viridiplantae</taxon>
        <taxon>Streptophyta</taxon>
        <taxon>Embryophyta</taxon>
        <taxon>Tracheophyta</taxon>
        <taxon>Spermatophyta</taxon>
        <taxon>Magnoliopsida</taxon>
        <taxon>eudicotyledons</taxon>
        <taxon>Gunneridae</taxon>
        <taxon>Pentapetalae</taxon>
        <taxon>rosids</taxon>
        <taxon>fabids</taxon>
        <taxon>Fabales</taxon>
        <taxon>Fabaceae</taxon>
        <taxon>Papilionoideae</taxon>
        <taxon>50 kb inversion clade</taxon>
        <taxon>NPAAA clade</taxon>
        <taxon>Hologalegina</taxon>
        <taxon>IRL clade</taxon>
        <taxon>Trifolieae</taxon>
        <taxon>Trifolium</taxon>
    </lineage>
</organism>
<dbReference type="GO" id="GO:0015854">
    <property type="term" value="P:guanine transport"/>
    <property type="evidence" value="ECO:0007669"/>
    <property type="project" value="TreeGrafter"/>
</dbReference>
<dbReference type="InterPro" id="IPR045018">
    <property type="entry name" value="Azg-like"/>
</dbReference>
<dbReference type="GO" id="GO:0005886">
    <property type="term" value="C:plasma membrane"/>
    <property type="evidence" value="ECO:0007669"/>
    <property type="project" value="TreeGrafter"/>
</dbReference>
<evidence type="ECO:0000256" key="2">
    <source>
        <dbReference type="ARBA" id="ARBA00022448"/>
    </source>
</evidence>
<dbReference type="Proteomes" id="UP000242715">
    <property type="component" value="Unassembled WGS sequence"/>
</dbReference>
<dbReference type="PANTHER" id="PTHR43337">
    <property type="entry name" value="XANTHINE/URACIL PERMEASE C887.17-RELATED"/>
    <property type="match status" value="1"/>
</dbReference>
<reference evidence="4" key="1">
    <citation type="journal article" date="2017" name="Front. Plant Sci.">
        <title>Climate Clever Clovers: New Paradigm to Reduce the Environmental Footprint of Ruminants by Breeding Low Methanogenic Forages Utilizing Haplotype Variation.</title>
        <authorList>
            <person name="Kaur P."/>
            <person name="Appels R."/>
            <person name="Bayer P.E."/>
            <person name="Keeble-Gagnere G."/>
            <person name="Wang J."/>
            <person name="Hirakawa H."/>
            <person name="Shirasawa K."/>
            <person name="Vercoe P."/>
            <person name="Stefanova K."/>
            <person name="Durmic Z."/>
            <person name="Nichols P."/>
            <person name="Revell C."/>
            <person name="Isobe S.N."/>
            <person name="Edwards D."/>
            <person name="Erskine W."/>
        </authorList>
    </citation>
    <scope>NUCLEOTIDE SEQUENCE [LARGE SCALE GENOMIC DNA]</scope>
    <source>
        <strain evidence="4">cv. Daliak</strain>
    </source>
</reference>
<dbReference type="PANTHER" id="PTHR43337:SF1">
    <property type="entry name" value="XANTHINE_URACIL PERMEASE C887.17-RELATED"/>
    <property type="match status" value="1"/>
</dbReference>
<accession>A0A2Z6LXY3</accession>
<evidence type="ECO:0000313" key="3">
    <source>
        <dbReference type="EMBL" id="GAU24461.1"/>
    </source>
</evidence>
<comment type="subcellular location">
    <subcellularLocation>
        <location evidence="1">Endomembrane system</location>
        <topology evidence="1">Multi-pass membrane protein</topology>
    </subcellularLocation>
</comment>
<protein>
    <submittedName>
        <fullName evidence="3">Uncharacterized protein</fullName>
    </submittedName>
</protein>
<dbReference type="GO" id="GO:0012505">
    <property type="term" value="C:endomembrane system"/>
    <property type="evidence" value="ECO:0007669"/>
    <property type="project" value="UniProtKB-SubCell"/>
</dbReference>
<sequence length="103" mass="11463">MEGQRPTLQAHTKPISVLTLLFLLSQTVQVCSFFPHWLFHQWAFSANLALGFAPGMGSNAYFVYTVVDFNGSGTISYQNGLAAVFINFSSKVRSNRHSNKFAE</sequence>
<dbReference type="GO" id="GO:0005345">
    <property type="term" value="F:purine nucleobase transmembrane transporter activity"/>
    <property type="evidence" value="ECO:0007669"/>
    <property type="project" value="TreeGrafter"/>
</dbReference>
<dbReference type="AlphaFoldDB" id="A0A2Z6LXY3"/>
<evidence type="ECO:0000256" key="1">
    <source>
        <dbReference type="ARBA" id="ARBA00004127"/>
    </source>
</evidence>